<evidence type="ECO:0000256" key="3">
    <source>
        <dbReference type="PIRSR" id="PIRSR613078-1"/>
    </source>
</evidence>
<accession>A0A449BIV5</accession>
<dbReference type="SMART" id="SM00855">
    <property type="entry name" value="PGAM"/>
    <property type="match status" value="1"/>
</dbReference>
<dbReference type="PANTHER" id="PTHR48100:SF1">
    <property type="entry name" value="HISTIDINE PHOSPHATASE FAMILY PROTEIN-RELATED"/>
    <property type="match status" value="1"/>
</dbReference>
<dbReference type="EMBL" id="LR215050">
    <property type="protein sequence ID" value="VEU82368.1"/>
    <property type="molecule type" value="Genomic_DNA"/>
</dbReference>
<evidence type="ECO:0000313" key="5">
    <source>
        <dbReference type="EMBL" id="VEU82368.1"/>
    </source>
</evidence>
<keyword evidence="6" id="KW-1185">Reference proteome</keyword>
<dbReference type="PROSITE" id="PS00175">
    <property type="entry name" value="PG_MUTASE"/>
    <property type="match status" value="1"/>
</dbReference>
<reference evidence="5 6" key="1">
    <citation type="submission" date="2019-01" db="EMBL/GenBank/DDBJ databases">
        <authorList>
            <consortium name="Pathogen Informatics"/>
        </authorList>
    </citation>
    <scope>NUCLEOTIDE SEQUENCE [LARGE SCALE GENOMIC DNA]</scope>
    <source>
        <strain evidence="5 6">NCTC10172</strain>
    </source>
</reference>
<dbReference type="InterPro" id="IPR050275">
    <property type="entry name" value="PGM_Phosphatase"/>
</dbReference>
<dbReference type="InterPro" id="IPR029033">
    <property type="entry name" value="His_PPase_superfam"/>
</dbReference>
<keyword evidence="2" id="KW-0413">Isomerase</keyword>
<name>A0A449BIV5_9MOLU</name>
<dbReference type="InterPro" id="IPR013078">
    <property type="entry name" value="His_Pase_superF_clade-1"/>
</dbReference>
<feature type="active site" description="Proton donor/acceptor" evidence="3">
    <location>
        <position position="84"/>
    </location>
</feature>
<dbReference type="CDD" id="cd07067">
    <property type="entry name" value="HP_PGM_like"/>
    <property type="match status" value="1"/>
</dbReference>
<dbReference type="PANTHER" id="PTHR48100">
    <property type="entry name" value="BROAD-SPECIFICITY PHOSPHATASE YOR283W-RELATED"/>
    <property type="match status" value="1"/>
</dbReference>
<dbReference type="SUPFAM" id="SSF53254">
    <property type="entry name" value="Phosphoglycerate mutase-like"/>
    <property type="match status" value="1"/>
</dbReference>
<dbReference type="Proteomes" id="UP000290909">
    <property type="component" value="Chromosome"/>
</dbReference>
<evidence type="ECO:0000256" key="1">
    <source>
        <dbReference type="ARBA" id="ARBA00023152"/>
    </source>
</evidence>
<dbReference type="GO" id="GO:0005737">
    <property type="term" value="C:cytoplasm"/>
    <property type="evidence" value="ECO:0007669"/>
    <property type="project" value="TreeGrafter"/>
</dbReference>
<dbReference type="KEGG" id="ahk:NCTC10172_00378"/>
<proteinExistence type="predicted"/>
<feature type="active site" description="Tele-phosphohistidine intermediate" evidence="3">
    <location>
        <position position="8"/>
    </location>
</feature>
<organism evidence="5 6">
    <name type="scientific">Acholeplasma hippikon</name>
    <dbReference type="NCBI Taxonomy" id="264636"/>
    <lineage>
        <taxon>Bacteria</taxon>
        <taxon>Bacillati</taxon>
        <taxon>Mycoplasmatota</taxon>
        <taxon>Mollicutes</taxon>
        <taxon>Acholeplasmatales</taxon>
        <taxon>Acholeplasmataceae</taxon>
        <taxon>Acholeplasma</taxon>
    </lineage>
</organism>
<dbReference type="Gene3D" id="3.40.50.1240">
    <property type="entry name" value="Phosphoglycerate mutase-like"/>
    <property type="match status" value="1"/>
</dbReference>
<evidence type="ECO:0000256" key="2">
    <source>
        <dbReference type="ARBA" id="ARBA00023235"/>
    </source>
</evidence>
<evidence type="ECO:0000313" key="6">
    <source>
        <dbReference type="Proteomes" id="UP000290909"/>
    </source>
</evidence>
<dbReference type="Pfam" id="PF00300">
    <property type="entry name" value="His_Phos_1"/>
    <property type="match status" value="1"/>
</dbReference>
<keyword evidence="1" id="KW-0324">Glycolysis</keyword>
<gene>
    <name evidence="5" type="ORF">NCTC10172_00378</name>
</gene>
<dbReference type="AlphaFoldDB" id="A0A449BIV5"/>
<dbReference type="STRING" id="1408416.GCA_000702765_01040"/>
<feature type="binding site" evidence="4">
    <location>
        <begin position="7"/>
        <end position="14"/>
    </location>
    <ligand>
        <name>substrate</name>
    </ligand>
</feature>
<feature type="binding site" evidence="4">
    <location>
        <position position="59"/>
    </location>
    <ligand>
        <name>substrate</name>
    </ligand>
</feature>
<protein>
    <submittedName>
        <fullName evidence="5">Phosphoglyceromutase</fullName>
    </submittedName>
</protein>
<dbReference type="InterPro" id="IPR001345">
    <property type="entry name" value="PG/BPGM_mutase_AS"/>
</dbReference>
<dbReference type="GO" id="GO:0016791">
    <property type="term" value="F:phosphatase activity"/>
    <property type="evidence" value="ECO:0007669"/>
    <property type="project" value="TreeGrafter"/>
</dbReference>
<sequence>MILAMIRHGQTDYNYRRLVQGRIDNPLNDTGRNQASTLGNLLKDLGDSFDILGASPLVRAHETAQIVGKTLGMEVSFLDSNFMERDFGNYEGMSIDIALPVVTKDEFREEKFEDNPSLEKRIREATHNLFLKYQDKKVLFVAHAHVIKALLICSDKSKYTYTNHYVGNSSIVYFDVTADKVEVIKQIDL</sequence>
<dbReference type="RefSeq" id="WP_051659045.1">
    <property type="nucleotide sequence ID" value="NZ_LR215050.1"/>
</dbReference>
<evidence type="ECO:0000256" key="4">
    <source>
        <dbReference type="PIRSR" id="PIRSR613078-2"/>
    </source>
</evidence>